<gene>
    <name evidence="1" type="ORF">L3X37_10605</name>
</gene>
<dbReference type="Proteomes" id="UP001199795">
    <property type="component" value="Unassembled WGS sequence"/>
</dbReference>
<comment type="caution">
    <text evidence="1">The sequence shown here is derived from an EMBL/GenBank/DDBJ whole genome shotgun (WGS) entry which is preliminary data.</text>
</comment>
<proteinExistence type="predicted"/>
<reference evidence="1" key="1">
    <citation type="submission" date="2022-01" db="EMBL/GenBank/DDBJ databases">
        <title>Draft genome sequence of Sabulilitoribacter arenilitoris KCTC 52401.</title>
        <authorList>
            <person name="Oh J.-S."/>
        </authorList>
    </citation>
    <scope>NUCLEOTIDE SEQUENCE</scope>
    <source>
        <strain evidence="1">HMF6543</strain>
    </source>
</reference>
<dbReference type="Gene3D" id="3.20.20.80">
    <property type="entry name" value="Glycosidases"/>
    <property type="match status" value="1"/>
</dbReference>
<protein>
    <submittedName>
        <fullName evidence="1">Uncharacterized protein</fullName>
    </submittedName>
</protein>
<keyword evidence="2" id="KW-1185">Reference proteome</keyword>
<evidence type="ECO:0000313" key="1">
    <source>
        <dbReference type="EMBL" id="MCF7568810.1"/>
    </source>
</evidence>
<dbReference type="AlphaFoldDB" id="A0AAE3JQ31"/>
<organism evidence="1 2">
    <name type="scientific">Wocania arenilitoris</name>
    <dbReference type="NCBI Taxonomy" id="2044858"/>
    <lineage>
        <taxon>Bacteria</taxon>
        <taxon>Pseudomonadati</taxon>
        <taxon>Bacteroidota</taxon>
        <taxon>Flavobacteriia</taxon>
        <taxon>Flavobacteriales</taxon>
        <taxon>Flavobacteriaceae</taxon>
        <taxon>Wocania</taxon>
    </lineage>
</organism>
<evidence type="ECO:0000313" key="2">
    <source>
        <dbReference type="Proteomes" id="UP001199795"/>
    </source>
</evidence>
<dbReference type="RefSeq" id="WP_237240145.1">
    <property type="nucleotide sequence ID" value="NZ_JAKKDU010000011.1"/>
</dbReference>
<name>A0AAE3JQ31_9FLAO</name>
<dbReference type="EMBL" id="JAKKDU010000011">
    <property type="protein sequence ID" value="MCF7568810.1"/>
    <property type="molecule type" value="Genomic_DNA"/>
</dbReference>
<sequence>MKKLEKRWMQILPFMLFVILFLLFAPPVSAEKNPGTYEIESSNIRLTVTLKGEIYSIFDKKSKRNIPFKGITVFVGCSSEVISIDEEQQALIVKKKVVNDNTQVLYTTEVFSFENDLLRWELKILPEGNAPWSTPVQTIWSISQPGLKYWTTWGDPRPEKQGVHLLQAADEKILNGEVVLTDNKLPTNVWADPLVTQPLFPRKLIYGGSIYGDPEKDDNFDPWINFYPGSRRNYFSVPVIGLYNEKQNIGVSLGFSPENIGVEACLEVTNENQLIFSRYNNRFTPGKELSFSTYINLHEADWRSSMAWYVDKFKDWFNPVNPNVHEFSGTSSYSFETGDFDVDKMKKMAYKTNWDATFPFPYMGLFLPDVNHDEGWLSWRGEYLTFKKIDDYYKQMQEKGFRVLSYFNVTEFGSNILEKGKYNMRLPERKQWVNSNTYLYKQLEPAVLYYPHDTTYTNYIYSWDRSIVVDPGEPVYANHLVEQINRYIEKLPHFEGITIDRLDWTRHYNTHRDDGVSWFNDAPARSLHVSWNSIINKIAPILHDKNKVLFINNHVKRLDDIKQVDGIFDEFGDVAASINTNAFLCVNKPLLGWCHNKAAIGNDFDAFMQKHLHLGMYPMAPFPANDHALLPDEEVDQLYLDYGQLLKVMKGKNWVLEPGVIKVVGNKAKANIFKTDSGIIIPVTFGQDNVVTLKVKGIKNTDKIEIIHPGEKEWTTIKTSRGRLKIPLKRGCAMVRIYSP</sequence>
<accession>A0AAE3JQ31</accession>